<evidence type="ECO:0000313" key="6">
    <source>
        <dbReference type="Proteomes" id="UP000237105"/>
    </source>
</evidence>
<comment type="similarity">
    <text evidence="1">Belongs to the peptidase C48 family.</text>
</comment>
<sequence length="84" mass="10098">MMIPYLMRQSGKFSKYLHKIPKPFEYITIPTIPQNYQSEDCEIYAIKHIEFHMNGLDLSGVNDDNVGLFRKKMAYEIYYRDWDP</sequence>
<dbReference type="GO" id="GO:0006508">
    <property type="term" value="P:proteolysis"/>
    <property type="evidence" value="ECO:0007669"/>
    <property type="project" value="UniProtKB-KW"/>
</dbReference>
<name>A0A2P5ADC1_PARAD</name>
<organism evidence="5 6">
    <name type="scientific">Parasponia andersonii</name>
    <name type="common">Sponia andersonii</name>
    <dbReference type="NCBI Taxonomy" id="3476"/>
    <lineage>
        <taxon>Eukaryota</taxon>
        <taxon>Viridiplantae</taxon>
        <taxon>Streptophyta</taxon>
        <taxon>Embryophyta</taxon>
        <taxon>Tracheophyta</taxon>
        <taxon>Spermatophyta</taxon>
        <taxon>Magnoliopsida</taxon>
        <taxon>eudicotyledons</taxon>
        <taxon>Gunneridae</taxon>
        <taxon>Pentapetalae</taxon>
        <taxon>rosids</taxon>
        <taxon>fabids</taxon>
        <taxon>Rosales</taxon>
        <taxon>Cannabaceae</taxon>
        <taxon>Parasponia</taxon>
    </lineage>
</organism>
<keyword evidence="3" id="KW-0378">Hydrolase</keyword>
<evidence type="ECO:0000256" key="1">
    <source>
        <dbReference type="ARBA" id="ARBA00005234"/>
    </source>
</evidence>
<dbReference type="Proteomes" id="UP000237105">
    <property type="component" value="Unassembled WGS sequence"/>
</dbReference>
<gene>
    <name evidence="5" type="ORF">PanWU01x14_343620</name>
</gene>
<comment type="caution">
    <text evidence="5">The sequence shown here is derived from an EMBL/GenBank/DDBJ whole genome shotgun (WGS) entry which is preliminary data.</text>
</comment>
<dbReference type="OrthoDB" id="1100833at2759"/>
<dbReference type="SUPFAM" id="SSF54001">
    <property type="entry name" value="Cysteine proteinases"/>
    <property type="match status" value="1"/>
</dbReference>
<keyword evidence="6" id="KW-1185">Reference proteome</keyword>
<dbReference type="Pfam" id="PF02902">
    <property type="entry name" value="Peptidase_C48"/>
    <property type="match status" value="1"/>
</dbReference>
<protein>
    <submittedName>
        <fullName evidence="5">Ulp1 protease family, C-terminal catalytic domain containing protein</fullName>
    </submittedName>
</protein>
<dbReference type="EMBL" id="JXTB01000654">
    <property type="protein sequence ID" value="PON34541.1"/>
    <property type="molecule type" value="Genomic_DNA"/>
</dbReference>
<keyword evidence="2 5" id="KW-0645">Protease</keyword>
<dbReference type="GO" id="GO:0008234">
    <property type="term" value="F:cysteine-type peptidase activity"/>
    <property type="evidence" value="ECO:0007669"/>
    <property type="project" value="InterPro"/>
</dbReference>
<evidence type="ECO:0000256" key="3">
    <source>
        <dbReference type="ARBA" id="ARBA00022801"/>
    </source>
</evidence>
<proteinExistence type="inferred from homology"/>
<accession>A0A2P5ADC1</accession>
<reference evidence="6" key="1">
    <citation type="submission" date="2016-06" db="EMBL/GenBank/DDBJ databases">
        <title>Parallel loss of symbiosis genes in relatives of nitrogen-fixing non-legume Parasponia.</title>
        <authorList>
            <person name="Van Velzen R."/>
            <person name="Holmer R."/>
            <person name="Bu F."/>
            <person name="Rutten L."/>
            <person name="Van Zeijl A."/>
            <person name="Liu W."/>
            <person name="Santuari L."/>
            <person name="Cao Q."/>
            <person name="Sharma T."/>
            <person name="Shen D."/>
            <person name="Roswanjaya Y."/>
            <person name="Wardhani T."/>
            <person name="Kalhor M.S."/>
            <person name="Jansen J."/>
            <person name="Van den Hoogen J."/>
            <person name="Gungor B."/>
            <person name="Hartog M."/>
            <person name="Hontelez J."/>
            <person name="Verver J."/>
            <person name="Yang W.-C."/>
            <person name="Schijlen E."/>
            <person name="Repin R."/>
            <person name="Schilthuizen M."/>
            <person name="Schranz E."/>
            <person name="Heidstra R."/>
            <person name="Miyata K."/>
            <person name="Fedorova E."/>
            <person name="Kohlen W."/>
            <person name="Bisseling T."/>
            <person name="Smit S."/>
            <person name="Geurts R."/>
        </authorList>
    </citation>
    <scope>NUCLEOTIDE SEQUENCE [LARGE SCALE GENOMIC DNA]</scope>
    <source>
        <strain evidence="6">cv. WU1-14</strain>
    </source>
</reference>
<dbReference type="AlphaFoldDB" id="A0A2P5ADC1"/>
<evidence type="ECO:0000256" key="2">
    <source>
        <dbReference type="ARBA" id="ARBA00022670"/>
    </source>
</evidence>
<feature type="domain" description="Ubiquitin-like protease family profile" evidence="4">
    <location>
        <begin position="2"/>
        <end position="78"/>
    </location>
</feature>
<dbReference type="InterPro" id="IPR003653">
    <property type="entry name" value="Peptidase_C48_C"/>
</dbReference>
<dbReference type="InterPro" id="IPR038765">
    <property type="entry name" value="Papain-like_cys_pep_sf"/>
</dbReference>
<evidence type="ECO:0000259" key="4">
    <source>
        <dbReference type="Pfam" id="PF02902"/>
    </source>
</evidence>
<evidence type="ECO:0000313" key="5">
    <source>
        <dbReference type="EMBL" id="PON34541.1"/>
    </source>
</evidence>
<dbReference type="Gene3D" id="3.40.395.10">
    <property type="entry name" value="Adenoviral Proteinase, Chain A"/>
    <property type="match status" value="1"/>
</dbReference>